<organism evidence="1 2">
    <name type="scientific">Campylobacter majalis</name>
    <dbReference type="NCBI Taxonomy" id="2790656"/>
    <lineage>
        <taxon>Bacteria</taxon>
        <taxon>Pseudomonadati</taxon>
        <taxon>Campylobacterota</taxon>
        <taxon>Epsilonproteobacteria</taxon>
        <taxon>Campylobacterales</taxon>
        <taxon>Campylobacteraceae</taxon>
        <taxon>Campylobacter</taxon>
    </lineage>
</organism>
<protein>
    <submittedName>
        <fullName evidence="1">Uncharacterized protein</fullName>
    </submittedName>
</protein>
<evidence type="ECO:0000313" key="2">
    <source>
        <dbReference type="Proteomes" id="UP000789803"/>
    </source>
</evidence>
<keyword evidence="2" id="KW-1185">Reference proteome</keyword>
<sequence length="64" mass="7142">MHKTVKYAGIALAVATAIINANELDFDKVEVSANEISNTQKPFALQERYHTVKFQVLTHKVSIV</sequence>
<dbReference type="RefSeq" id="WP_229933018.1">
    <property type="nucleotide sequence ID" value="NZ_CAJHOF010000010.1"/>
</dbReference>
<accession>A0ABM8Q7R0</accession>
<gene>
    <name evidence="1" type="ORF">LMG7974_01225</name>
</gene>
<proteinExistence type="predicted"/>
<evidence type="ECO:0000313" key="1">
    <source>
        <dbReference type="EMBL" id="CAD7288914.1"/>
    </source>
</evidence>
<name>A0ABM8Q7R0_9BACT</name>
<dbReference type="Proteomes" id="UP000789803">
    <property type="component" value="Unassembled WGS sequence"/>
</dbReference>
<comment type="caution">
    <text evidence="1">The sequence shown here is derived from an EMBL/GenBank/DDBJ whole genome shotgun (WGS) entry which is preliminary data.</text>
</comment>
<dbReference type="EMBL" id="CAJHOF010000010">
    <property type="protein sequence ID" value="CAD7288914.1"/>
    <property type="molecule type" value="Genomic_DNA"/>
</dbReference>
<reference evidence="1 2" key="1">
    <citation type="submission" date="2020-11" db="EMBL/GenBank/DDBJ databases">
        <authorList>
            <person name="Peeters C."/>
        </authorList>
    </citation>
    <scope>NUCLEOTIDE SEQUENCE [LARGE SCALE GENOMIC DNA]</scope>
    <source>
        <strain evidence="1 2">LMG 7974</strain>
    </source>
</reference>